<evidence type="ECO:0000256" key="2">
    <source>
        <dbReference type="ARBA" id="ARBA00022692"/>
    </source>
</evidence>
<dbReference type="PANTHER" id="PTHR21324:SF2">
    <property type="entry name" value="EG:22E5.9 PROTEIN"/>
    <property type="match status" value="1"/>
</dbReference>
<evidence type="ECO:0000256" key="4">
    <source>
        <dbReference type="ARBA" id="ARBA00023136"/>
    </source>
</evidence>
<sequence>MGRPKYVSQEGSIAYISDVGADILKPLFVVGCSITAVAFFLSLAIERWLRHSGRLIPAMRRREKVFSILAIVASIIGGAGLILLSVFDTKRHTTLHRLFLLIFMLGVSLSALFTVVEYRWIRKDFFDVRHLKTAYCIKAAIAGILILLAFAFGVALYKSTDVGAILEWIIAFGFTISLLTFFYDLRLSKGIRRGQLTAESLQANGYGPSHRMRQHRR</sequence>
<keyword evidence="8" id="KW-1185">Reference proteome</keyword>
<name>A0ABR3JGQ4_9AGAR</name>
<evidence type="ECO:0000256" key="1">
    <source>
        <dbReference type="ARBA" id="ARBA00004127"/>
    </source>
</evidence>
<dbReference type="InterPro" id="IPR019402">
    <property type="entry name" value="CWH43_N"/>
</dbReference>
<comment type="subcellular location">
    <subcellularLocation>
        <location evidence="1">Endomembrane system</location>
        <topology evidence="1">Multi-pass membrane protein</topology>
    </subcellularLocation>
</comment>
<evidence type="ECO:0000259" key="6">
    <source>
        <dbReference type="Pfam" id="PF10277"/>
    </source>
</evidence>
<dbReference type="Proteomes" id="UP001556367">
    <property type="component" value="Unassembled WGS sequence"/>
</dbReference>
<protein>
    <recommendedName>
        <fullName evidence="6">CWH43-like N-terminal domain-containing protein</fullName>
    </recommendedName>
</protein>
<keyword evidence="4 5" id="KW-0472">Membrane</keyword>
<feature type="transmembrane region" description="Helical" evidence="5">
    <location>
        <begin position="99"/>
        <end position="121"/>
    </location>
</feature>
<feature type="domain" description="CWH43-like N-terminal" evidence="6">
    <location>
        <begin position="9"/>
        <end position="186"/>
    </location>
</feature>
<evidence type="ECO:0000313" key="8">
    <source>
        <dbReference type="Proteomes" id="UP001556367"/>
    </source>
</evidence>
<dbReference type="EMBL" id="JASNQZ010000007">
    <property type="protein sequence ID" value="KAL0954598.1"/>
    <property type="molecule type" value="Genomic_DNA"/>
</dbReference>
<dbReference type="Pfam" id="PF10277">
    <property type="entry name" value="Frag1"/>
    <property type="match status" value="1"/>
</dbReference>
<proteinExistence type="predicted"/>
<keyword evidence="2 5" id="KW-0812">Transmembrane</keyword>
<keyword evidence="3 5" id="KW-1133">Transmembrane helix</keyword>
<feature type="transmembrane region" description="Helical" evidence="5">
    <location>
        <begin position="27"/>
        <end position="45"/>
    </location>
</feature>
<evidence type="ECO:0000256" key="5">
    <source>
        <dbReference type="SAM" id="Phobius"/>
    </source>
</evidence>
<dbReference type="PANTHER" id="PTHR21324">
    <property type="entry name" value="FASTING-INDUCIBLE INTEGRAL MEMBRANE PROTEIN TM6P1-RELATED"/>
    <property type="match status" value="1"/>
</dbReference>
<gene>
    <name evidence="7" type="ORF">HGRIS_003558</name>
</gene>
<dbReference type="InterPro" id="IPR050911">
    <property type="entry name" value="DRAM/TMEM150_Autophagy_Mod"/>
</dbReference>
<feature type="transmembrane region" description="Helical" evidence="5">
    <location>
        <begin position="163"/>
        <end position="183"/>
    </location>
</feature>
<evidence type="ECO:0000256" key="3">
    <source>
        <dbReference type="ARBA" id="ARBA00022989"/>
    </source>
</evidence>
<feature type="transmembrane region" description="Helical" evidence="5">
    <location>
        <begin position="65"/>
        <end position="87"/>
    </location>
</feature>
<accession>A0ABR3JGQ4</accession>
<organism evidence="7 8">
    <name type="scientific">Hohenbuehelia grisea</name>
    <dbReference type="NCBI Taxonomy" id="104357"/>
    <lineage>
        <taxon>Eukaryota</taxon>
        <taxon>Fungi</taxon>
        <taxon>Dikarya</taxon>
        <taxon>Basidiomycota</taxon>
        <taxon>Agaricomycotina</taxon>
        <taxon>Agaricomycetes</taxon>
        <taxon>Agaricomycetidae</taxon>
        <taxon>Agaricales</taxon>
        <taxon>Pleurotineae</taxon>
        <taxon>Pleurotaceae</taxon>
        <taxon>Hohenbuehelia</taxon>
    </lineage>
</organism>
<comment type="caution">
    <text evidence="7">The sequence shown here is derived from an EMBL/GenBank/DDBJ whole genome shotgun (WGS) entry which is preliminary data.</text>
</comment>
<evidence type="ECO:0000313" key="7">
    <source>
        <dbReference type="EMBL" id="KAL0954598.1"/>
    </source>
</evidence>
<reference evidence="8" key="1">
    <citation type="submission" date="2024-06" db="EMBL/GenBank/DDBJ databases">
        <title>Multi-omics analyses provide insights into the biosynthesis of the anticancer antibiotic pleurotin in Hohenbuehelia grisea.</title>
        <authorList>
            <person name="Weaver J.A."/>
            <person name="Alberti F."/>
        </authorList>
    </citation>
    <scope>NUCLEOTIDE SEQUENCE [LARGE SCALE GENOMIC DNA]</scope>
    <source>
        <strain evidence="8">T-177</strain>
    </source>
</reference>
<feature type="transmembrane region" description="Helical" evidence="5">
    <location>
        <begin position="133"/>
        <end position="157"/>
    </location>
</feature>